<reference evidence="2 3" key="1">
    <citation type="submission" date="2016-12" db="EMBL/GenBank/DDBJ databases">
        <title>The whole genome sequencing and assembly of Bacillus cohnii DSM 6307T strain.</title>
        <authorList>
            <person name="Lee Y.-J."/>
            <person name="Yi H."/>
            <person name="Bahn Y.-S."/>
            <person name="Kim J.F."/>
            <person name="Lee D.-W."/>
        </authorList>
    </citation>
    <scope>NUCLEOTIDE SEQUENCE [LARGE SCALE GENOMIC DNA]</scope>
    <source>
        <strain evidence="2 3">DSM 6307</strain>
    </source>
</reference>
<dbReference type="Proteomes" id="UP000215224">
    <property type="component" value="Chromosome"/>
</dbReference>
<evidence type="ECO:0000313" key="3">
    <source>
        <dbReference type="Proteomes" id="UP000215224"/>
    </source>
</evidence>
<sequence length="290" mass="33634">MKEKLDKLKTALDETVYKDIQFNKIMQEKTIKKINNKQHKKTILPYFALSVALAILFILSLGSNLLPNNKELLVLGDKSEKEVINASESLNYLFITEFEESDINLLLVNINKITNSVKYIFLPDSIYEGSKINDITSEEVFEEVFGITIYKSFKLDPRTIGEFVENNNELEIINESDFIHSSDQFNKGVIKISSENELFDFISMIKKDPEGTEGRNKRIISVYKELFNNENFLLEVLQLKTLSEFDKVFLLGENFMPQNDIVFEPYYIEGMYTSKIGDYDLKIMRKVFGN</sequence>
<feature type="transmembrane region" description="Helical" evidence="1">
    <location>
        <begin position="43"/>
        <end position="62"/>
    </location>
</feature>
<dbReference type="AlphaFoldDB" id="A0A223KN53"/>
<keyword evidence="1" id="KW-1133">Transmembrane helix</keyword>
<dbReference type="EMBL" id="CP018866">
    <property type="protein sequence ID" value="AST90935.1"/>
    <property type="molecule type" value="Genomic_DNA"/>
</dbReference>
<proteinExistence type="predicted"/>
<keyword evidence="1" id="KW-0812">Transmembrane</keyword>
<keyword evidence="1" id="KW-0472">Membrane</keyword>
<gene>
    <name evidence="2" type="ORF">BC6307_06390</name>
</gene>
<dbReference type="RefSeq" id="WP_066410638.1">
    <property type="nucleotide sequence ID" value="NZ_CP018866.1"/>
</dbReference>
<protein>
    <recommendedName>
        <fullName evidence="4">Cell envelope-related transcriptional attenuator domain-containing protein</fullName>
    </recommendedName>
</protein>
<accession>A0A223KN53</accession>
<evidence type="ECO:0000256" key="1">
    <source>
        <dbReference type="SAM" id="Phobius"/>
    </source>
</evidence>
<dbReference type="KEGG" id="bcoh:BC6307_06390"/>
<evidence type="ECO:0008006" key="4">
    <source>
        <dbReference type="Google" id="ProtNLM"/>
    </source>
</evidence>
<organism evidence="2 3">
    <name type="scientific">Sutcliffiella cohnii</name>
    <dbReference type="NCBI Taxonomy" id="33932"/>
    <lineage>
        <taxon>Bacteria</taxon>
        <taxon>Bacillati</taxon>
        <taxon>Bacillota</taxon>
        <taxon>Bacilli</taxon>
        <taxon>Bacillales</taxon>
        <taxon>Bacillaceae</taxon>
        <taxon>Sutcliffiella</taxon>
    </lineage>
</organism>
<name>A0A223KN53_9BACI</name>
<keyword evidence="3" id="KW-1185">Reference proteome</keyword>
<evidence type="ECO:0000313" key="2">
    <source>
        <dbReference type="EMBL" id="AST90935.1"/>
    </source>
</evidence>